<feature type="signal peptide" evidence="1">
    <location>
        <begin position="1"/>
        <end position="22"/>
    </location>
</feature>
<proteinExistence type="evidence at transcript level"/>
<evidence type="ECO:0000256" key="1">
    <source>
        <dbReference type="SAM" id="SignalP"/>
    </source>
</evidence>
<protein>
    <submittedName>
        <fullName evidence="2">Putative tick kunitz 60</fullName>
    </submittedName>
</protein>
<feature type="chain" id="PRO_5004735792" evidence="1">
    <location>
        <begin position="23"/>
        <end position="96"/>
    </location>
</feature>
<keyword evidence="1" id="KW-0732">Signal</keyword>
<name>V5HK50_IXORI</name>
<organism evidence="2">
    <name type="scientific">Ixodes ricinus</name>
    <name type="common">Common tick</name>
    <name type="synonym">Acarus ricinus</name>
    <dbReference type="NCBI Taxonomy" id="34613"/>
    <lineage>
        <taxon>Eukaryota</taxon>
        <taxon>Metazoa</taxon>
        <taxon>Ecdysozoa</taxon>
        <taxon>Arthropoda</taxon>
        <taxon>Chelicerata</taxon>
        <taxon>Arachnida</taxon>
        <taxon>Acari</taxon>
        <taxon>Parasitiformes</taxon>
        <taxon>Ixodida</taxon>
        <taxon>Ixodoidea</taxon>
        <taxon>Ixodidae</taxon>
        <taxon>Ixodinae</taxon>
        <taxon>Ixodes</taxon>
    </lineage>
</organism>
<accession>V5HK50</accession>
<reference evidence="2" key="1">
    <citation type="journal article" date="2015" name="Sci. Rep.">
        <title>Tissue- and time-dependent transcription in Ixodes ricinus salivary glands and midguts when blood feeding on the vertebrate host.</title>
        <authorList>
            <person name="Kotsyfakis M."/>
            <person name="Schwarz A."/>
            <person name="Erhart J."/>
            <person name="Ribeiro J.M."/>
        </authorList>
    </citation>
    <scope>NUCLEOTIDE SEQUENCE</scope>
    <source>
        <tissue evidence="2">Salivary gland and midgut</tissue>
    </source>
</reference>
<evidence type="ECO:0000313" key="2">
    <source>
        <dbReference type="EMBL" id="JAB73873.1"/>
    </source>
</evidence>
<sequence length="96" mass="10459">MKATIAVLFFLVAVAYTIVVEAKSVRHAFDPDALDPKCVKPENCPGDDKEVSYYDPYNGCQLIKLGKDCSDNDNYPTLALCKKHCPPAPGTQPGRA</sequence>
<dbReference type="EMBL" id="GANP01010595">
    <property type="protein sequence ID" value="JAB73873.1"/>
    <property type="molecule type" value="mRNA"/>
</dbReference>
<dbReference type="AlphaFoldDB" id="V5HK50"/>